<dbReference type="HAMAP" id="MF_00209">
    <property type="entry name" value="Inorganic_PPase"/>
    <property type="match status" value="1"/>
</dbReference>
<feature type="binding site" evidence="7">
    <location>
        <position position="84"/>
    </location>
    <ligand>
        <name>substrate</name>
    </ligand>
</feature>
<dbReference type="KEGG" id="pac:PPA0256"/>
<dbReference type="CDD" id="cd00412">
    <property type="entry name" value="pyrophosphatase"/>
    <property type="match status" value="1"/>
</dbReference>
<feature type="binding site" evidence="7">
    <location>
        <position position="72"/>
    </location>
    <ligand>
        <name>substrate</name>
    </ligand>
</feature>
<feature type="binding site" evidence="7">
    <location>
        <position position="50"/>
    </location>
    <ligand>
        <name>Mg(2+)</name>
        <dbReference type="ChEBI" id="CHEBI:18420"/>
        <label>2</label>
    </ligand>
</feature>
<feature type="binding site" evidence="7">
    <location>
        <position position="99"/>
    </location>
    <ligand>
        <name>Mg(2+)</name>
        <dbReference type="ChEBI" id="CHEBI:18420"/>
        <label>2</label>
    </ligand>
</feature>
<dbReference type="GO" id="GO:0005737">
    <property type="term" value="C:cytoplasm"/>
    <property type="evidence" value="ECO:0007669"/>
    <property type="project" value="UniProtKB-SubCell"/>
</dbReference>
<dbReference type="Proteomes" id="UP000000603">
    <property type="component" value="Chromosome"/>
</dbReference>
<dbReference type="Pfam" id="PF00719">
    <property type="entry name" value="Pyrophosphatase"/>
    <property type="match status" value="1"/>
</dbReference>
<comment type="similarity">
    <text evidence="7">Belongs to the PPase family.</text>
</comment>
<comment type="subcellular location">
    <subcellularLocation>
        <location evidence="7">Cytoplasm</location>
    </subcellularLocation>
</comment>
<dbReference type="GO" id="GO:0000287">
    <property type="term" value="F:magnesium ion binding"/>
    <property type="evidence" value="ECO:0007669"/>
    <property type="project" value="UniProtKB-UniRule"/>
</dbReference>
<feature type="binding site" evidence="7">
    <location>
        <position position="131"/>
    </location>
    <ligand>
        <name>Mg(2+)</name>
        <dbReference type="ChEBI" id="CHEBI:18420"/>
        <label>1</label>
    </ligand>
</feature>
<dbReference type="AlphaFoldDB" id="Q6AB51"/>
<feature type="binding site" evidence="7">
    <location>
        <position position="94"/>
    </location>
    <ligand>
        <name>Mg(2+)</name>
        <dbReference type="ChEBI" id="CHEBI:18420"/>
        <label>1</label>
    </ligand>
</feature>
<evidence type="ECO:0000256" key="7">
    <source>
        <dbReference type="HAMAP-Rule" id="MF_00209"/>
    </source>
</evidence>
<dbReference type="InterPro" id="IPR036649">
    <property type="entry name" value="Pyrophosphatase_sf"/>
</dbReference>
<keyword evidence="3 7" id="KW-0479">Metal-binding</keyword>
<feature type="binding site" evidence="7">
    <location>
        <position position="131"/>
    </location>
    <ligand>
        <name>Mg(2+)</name>
        <dbReference type="ChEBI" id="CHEBI:18420"/>
        <label>3</label>
    </ligand>
</feature>
<evidence type="ECO:0000313" key="9">
    <source>
        <dbReference type="Proteomes" id="UP000000603"/>
    </source>
</evidence>
<comment type="subunit">
    <text evidence="7">Homohexamer.</text>
</comment>
<gene>
    <name evidence="7" type="primary">ppa</name>
    <name evidence="8" type="ordered locus">PPA0256</name>
</gene>
<accession>Q6AB51</accession>
<dbReference type="GO" id="GO:0006796">
    <property type="term" value="P:phosphate-containing compound metabolic process"/>
    <property type="evidence" value="ECO:0007669"/>
    <property type="project" value="InterPro"/>
</dbReference>
<evidence type="ECO:0000313" key="8">
    <source>
        <dbReference type="EMBL" id="AAT82015.1"/>
    </source>
</evidence>
<reference evidence="8 9" key="1">
    <citation type="journal article" date="2004" name="Science">
        <title>The complete genome sequence of Propionibacterium acnes, a commensal of human skin.</title>
        <authorList>
            <person name="Bruggemann H."/>
            <person name="Henne A."/>
            <person name="Hoster F."/>
            <person name="Liesegang H."/>
            <person name="Wiezer A."/>
            <person name="Strittmatter A."/>
            <person name="Hujer S."/>
            <person name="Durre P."/>
            <person name="Gottschalk G."/>
        </authorList>
    </citation>
    <scope>NUCLEOTIDE SEQUENCE [LARGE SCALE GENOMIC DNA]</scope>
    <source>
        <strain evidence="9">DSM 16379 / KPA171202</strain>
    </source>
</reference>
<dbReference type="EC" id="3.6.1.1" evidence="7"/>
<dbReference type="SUPFAM" id="SSF50324">
    <property type="entry name" value="Inorganic pyrophosphatase"/>
    <property type="match status" value="1"/>
</dbReference>
<sequence>MWHENPSCKRIQCRSSPCPIQEEGPLVTDDFTNPFQGEQPESLHFDVTIEIPRGNKNKYEMDHETGRIRLDRTLFTSTQYPYDYGYIEGTLGEDGDPLDALVLLTEPTFPGCLIECRALAMFQMQDEMGGDDKVLCVPADDPRRAGLIDLDDVGSMTLMEIEHFFTVYKDLEPGKSVEGATWTDRDEAEAEIKASFERAKGTSYENLHTA</sequence>
<comment type="cofactor">
    <cofactor evidence="1 7">
        <name>Mg(2+)</name>
        <dbReference type="ChEBI" id="CHEBI:18420"/>
    </cofactor>
</comment>
<comment type="function">
    <text evidence="7">Catalyzes the hydrolysis of inorganic pyrophosphate (PPi) forming two phosphate ions.</text>
</comment>
<evidence type="ECO:0000256" key="5">
    <source>
        <dbReference type="ARBA" id="ARBA00022842"/>
    </source>
</evidence>
<dbReference type="eggNOG" id="COG0221">
    <property type="taxonomic scope" value="Bacteria"/>
</dbReference>
<organism evidence="8 9">
    <name type="scientific">Cutibacterium acnes (strain DSM 16379 / KPA171202)</name>
    <name type="common">Propionibacterium acnes</name>
    <dbReference type="NCBI Taxonomy" id="267747"/>
    <lineage>
        <taxon>Bacteria</taxon>
        <taxon>Bacillati</taxon>
        <taxon>Actinomycetota</taxon>
        <taxon>Actinomycetes</taxon>
        <taxon>Propionibacteriales</taxon>
        <taxon>Propionibacteriaceae</taxon>
        <taxon>Cutibacterium</taxon>
    </lineage>
</organism>
<evidence type="ECO:0000256" key="6">
    <source>
        <dbReference type="ARBA" id="ARBA00047820"/>
    </source>
</evidence>
<feature type="binding site" evidence="7">
    <location>
        <position position="58"/>
    </location>
    <ligand>
        <name>substrate</name>
    </ligand>
</feature>
<dbReference type="EnsemblBacteria" id="AAT82015">
    <property type="protein sequence ID" value="AAT82015"/>
    <property type="gene ID" value="PPA0256"/>
</dbReference>
<dbReference type="Gene3D" id="3.90.80.10">
    <property type="entry name" value="Inorganic pyrophosphatase"/>
    <property type="match status" value="1"/>
</dbReference>
<feature type="binding site" evidence="7">
    <location>
        <position position="168"/>
    </location>
    <ligand>
        <name>substrate</name>
    </ligand>
</feature>
<dbReference type="PANTHER" id="PTHR10286">
    <property type="entry name" value="INORGANIC PYROPHOSPHATASE"/>
    <property type="match status" value="1"/>
</dbReference>
<evidence type="ECO:0000256" key="2">
    <source>
        <dbReference type="ARBA" id="ARBA00022490"/>
    </source>
</evidence>
<keyword evidence="2 7" id="KW-0963">Cytoplasm</keyword>
<proteinExistence type="inferred from homology"/>
<dbReference type="FunFam" id="3.90.80.10:FF:000003">
    <property type="entry name" value="Inorganic pyrophosphatase"/>
    <property type="match status" value="1"/>
</dbReference>
<feature type="binding site" evidence="7">
    <location>
        <position position="126"/>
    </location>
    <ligand>
        <name>Mg(2+)</name>
        <dbReference type="ChEBI" id="CHEBI:18420"/>
        <label>3</label>
    </ligand>
</feature>
<evidence type="ECO:0000256" key="1">
    <source>
        <dbReference type="ARBA" id="ARBA00001946"/>
    </source>
</evidence>
<comment type="catalytic activity">
    <reaction evidence="6 7">
        <text>diphosphate + H2O = 2 phosphate + H(+)</text>
        <dbReference type="Rhea" id="RHEA:24576"/>
        <dbReference type="ChEBI" id="CHEBI:15377"/>
        <dbReference type="ChEBI" id="CHEBI:15378"/>
        <dbReference type="ChEBI" id="CHEBI:33019"/>
        <dbReference type="ChEBI" id="CHEBI:43474"/>
        <dbReference type="EC" id="3.6.1.1"/>
    </reaction>
</comment>
<evidence type="ECO:0000256" key="3">
    <source>
        <dbReference type="ARBA" id="ARBA00022723"/>
    </source>
</evidence>
<dbReference type="EMBL" id="AE017283">
    <property type="protein sequence ID" value="AAT82015.1"/>
    <property type="molecule type" value="Genomic_DNA"/>
</dbReference>
<feature type="binding site" evidence="7">
    <location>
        <position position="99"/>
    </location>
    <ligand>
        <name>Mg(2+)</name>
        <dbReference type="ChEBI" id="CHEBI:18420"/>
        <label>1</label>
    </ligand>
</feature>
<dbReference type="InterPro" id="IPR008162">
    <property type="entry name" value="Pyrophosphatase"/>
</dbReference>
<dbReference type="GO" id="GO:0004427">
    <property type="term" value="F:inorganic diphosphate phosphatase activity"/>
    <property type="evidence" value="ECO:0007669"/>
    <property type="project" value="UniProtKB-UniRule"/>
</dbReference>
<protein>
    <recommendedName>
        <fullName evidence="7">Inorganic pyrophosphatase</fullName>
        <ecNumber evidence="7">3.6.1.1</ecNumber>
    </recommendedName>
    <alternativeName>
        <fullName evidence="7">Pyrophosphate phospho-hydrolase</fullName>
        <shortName evidence="7">PPase</shortName>
    </alternativeName>
</protein>
<evidence type="ECO:0000256" key="4">
    <source>
        <dbReference type="ARBA" id="ARBA00022801"/>
    </source>
</evidence>
<keyword evidence="5 7" id="KW-0460">Magnesium</keyword>
<dbReference type="PROSITE" id="PS00387">
    <property type="entry name" value="PPASE"/>
    <property type="match status" value="1"/>
</dbReference>
<dbReference type="HOGENOM" id="CLU_073198_1_1_11"/>
<feature type="active site" description="Proton acceptor" evidence="7">
    <location>
        <position position="131"/>
    </location>
</feature>
<name>Q6AB51_CUTAK</name>
<keyword evidence="4 7" id="KW-0378">Hydrolase</keyword>